<dbReference type="PANTHER" id="PTHR23132:SF25">
    <property type="entry name" value="D-ALANINE--D-ALANINE LIGASE A"/>
    <property type="match status" value="1"/>
</dbReference>
<keyword evidence="12 13" id="KW-0961">Cell wall biogenesis/degradation</keyword>
<dbReference type="InterPro" id="IPR000291">
    <property type="entry name" value="D-Ala_lig_Van_CS"/>
</dbReference>
<keyword evidence="4 13" id="KW-0436">Ligase</keyword>
<gene>
    <name evidence="13" type="primary">ddl</name>
    <name evidence="16" type="ORF">KDH_08030</name>
</gene>
<evidence type="ECO:0000259" key="15">
    <source>
        <dbReference type="PROSITE" id="PS50975"/>
    </source>
</evidence>
<keyword evidence="6 14" id="KW-0547">Nucleotide-binding</keyword>
<keyword evidence="13" id="KW-0963">Cytoplasm</keyword>
<dbReference type="EC" id="6.3.2.4" evidence="13"/>
<dbReference type="PROSITE" id="PS00843">
    <property type="entry name" value="DALA_DALA_LIGASE_1"/>
    <property type="match status" value="1"/>
</dbReference>
<dbReference type="Pfam" id="PF01820">
    <property type="entry name" value="Dala_Dala_lig_N"/>
    <property type="match status" value="1"/>
</dbReference>
<sequence>MKKRLSIGILFGGRSSEHEASLASAASVLKHLKQDRFDLVPIGITQTGQWVTQTTPYELQHRDCESQALNQPEQLQHTTIVDMAPHYASVMPHPLSSVTPKIDVIFPLLHGTYGEDGKLQGLLEMLGIPYVGCGVLGGAISMDKEKTKQILQATGLPVVDYKSYRRAELERNPERILDAIEDHFDYPCFVKPANGGSSIGVSKVRSREELRQAAFLAASYDQKILVEKAINCREVECAVLGNEDLLASVVGEVLIRDECDFYDYHAKYIEPSTKVIPAEIPDDLALEVQQQSIKAFRALELSSLARFDFFLEKETKNIYLNEVNTLPSFTEDCMYPKLCEASGLAYPDLLERLIELAVESYEDRQRNATSF</sequence>
<comment type="pathway">
    <text evidence="13">Cell wall biogenesis; peptidoglycan biosynthesis.</text>
</comment>
<evidence type="ECO:0000256" key="13">
    <source>
        <dbReference type="HAMAP-Rule" id="MF_00047"/>
    </source>
</evidence>
<dbReference type="HAMAP" id="MF_00047">
    <property type="entry name" value="Dala_Dala_lig"/>
    <property type="match status" value="1"/>
</dbReference>
<dbReference type="RefSeq" id="WP_338247674.1">
    <property type="nucleotide sequence ID" value="NZ_BSRI01000001.1"/>
</dbReference>
<evidence type="ECO:0000256" key="8">
    <source>
        <dbReference type="ARBA" id="ARBA00022842"/>
    </source>
</evidence>
<dbReference type="NCBIfam" id="TIGR01205">
    <property type="entry name" value="D_ala_D_alaTIGR"/>
    <property type="match status" value="1"/>
</dbReference>
<feature type="domain" description="ATP-grasp" evidence="15">
    <location>
        <begin position="148"/>
        <end position="355"/>
    </location>
</feature>
<evidence type="ECO:0000256" key="4">
    <source>
        <dbReference type="ARBA" id="ARBA00022598"/>
    </source>
</evidence>
<reference evidence="16 17" key="1">
    <citation type="submission" date="2023-02" db="EMBL/GenBank/DDBJ databases">
        <title>Dictyobacter halimunensis sp. nov., a new member of the class Ktedonobacteria from forest soil in a geothermal area.</title>
        <authorList>
            <person name="Rachmania M.K."/>
            <person name="Ningsih F."/>
            <person name="Sakai Y."/>
            <person name="Yabe S."/>
            <person name="Yokota A."/>
            <person name="Sjamsuridzal W."/>
        </authorList>
    </citation>
    <scope>NUCLEOTIDE SEQUENCE [LARGE SCALE GENOMIC DNA]</scope>
    <source>
        <strain evidence="16 17">S3.2.2.5</strain>
    </source>
</reference>
<evidence type="ECO:0000256" key="3">
    <source>
        <dbReference type="ARBA" id="ARBA00010871"/>
    </source>
</evidence>
<proteinExistence type="inferred from homology"/>
<dbReference type="InterPro" id="IPR011127">
    <property type="entry name" value="Dala_Dala_lig_N"/>
</dbReference>
<dbReference type="SUPFAM" id="SSF52440">
    <property type="entry name" value="PreATP-grasp domain"/>
    <property type="match status" value="1"/>
</dbReference>
<comment type="catalytic activity">
    <reaction evidence="13">
        <text>2 D-alanine + ATP = D-alanyl-D-alanine + ADP + phosphate + H(+)</text>
        <dbReference type="Rhea" id="RHEA:11224"/>
        <dbReference type="ChEBI" id="CHEBI:15378"/>
        <dbReference type="ChEBI" id="CHEBI:30616"/>
        <dbReference type="ChEBI" id="CHEBI:43474"/>
        <dbReference type="ChEBI" id="CHEBI:57416"/>
        <dbReference type="ChEBI" id="CHEBI:57822"/>
        <dbReference type="ChEBI" id="CHEBI:456216"/>
        <dbReference type="EC" id="6.3.2.4"/>
    </reaction>
</comment>
<evidence type="ECO:0000313" key="17">
    <source>
        <dbReference type="Proteomes" id="UP001344906"/>
    </source>
</evidence>
<evidence type="ECO:0000256" key="10">
    <source>
        <dbReference type="ARBA" id="ARBA00022984"/>
    </source>
</evidence>
<keyword evidence="5" id="KW-0479">Metal-binding</keyword>
<keyword evidence="9 13" id="KW-0133">Cell shape</keyword>
<evidence type="ECO:0000313" key="16">
    <source>
        <dbReference type="EMBL" id="GLV53952.1"/>
    </source>
</evidence>
<comment type="caution">
    <text evidence="16">The sequence shown here is derived from an EMBL/GenBank/DDBJ whole genome shotgun (WGS) entry which is preliminary data.</text>
</comment>
<keyword evidence="10 13" id="KW-0573">Peptidoglycan synthesis</keyword>
<keyword evidence="7 14" id="KW-0067">ATP-binding</keyword>
<evidence type="ECO:0000256" key="1">
    <source>
        <dbReference type="ARBA" id="ARBA00001936"/>
    </source>
</evidence>
<evidence type="ECO:0000256" key="12">
    <source>
        <dbReference type="ARBA" id="ARBA00023316"/>
    </source>
</evidence>
<dbReference type="Pfam" id="PF07478">
    <property type="entry name" value="Dala_Dala_lig_C"/>
    <property type="match status" value="1"/>
</dbReference>
<dbReference type="Gene3D" id="3.30.470.20">
    <property type="entry name" value="ATP-grasp fold, B domain"/>
    <property type="match status" value="1"/>
</dbReference>
<name>A0ABQ6FII8_9CHLR</name>
<keyword evidence="17" id="KW-1185">Reference proteome</keyword>
<dbReference type="Gene3D" id="3.30.1490.20">
    <property type="entry name" value="ATP-grasp fold, A domain"/>
    <property type="match status" value="1"/>
</dbReference>
<comment type="subcellular location">
    <subcellularLocation>
        <location evidence="13">Cytoplasm</location>
    </subcellularLocation>
</comment>
<comment type="function">
    <text evidence="13">Cell wall formation.</text>
</comment>
<dbReference type="PROSITE" id="PS50975">
    <property type="entry name" value="ATP_GRASP"/>
    <property type="match status" value="1"/>
</dbReference>
<dbReference type="InterPro" id="IPR013815">
    <property type="entry name" value="ATP_grasp_subdomain_1"/>
</dbReference>
<evidence type="ECO:0000256" key="9">
    <source>
        <dbReference type="ARBA" id="ARBA00022960"/>
    </source>
</evidence>
<evidence type="ECO:0000256" key="7">
    <source>
        <dbReference type="ARBA" id="ARBA00022840"/>
    </source>
</evidence>
<dbReference type="InterPro" id="IPR005905">
    <property type="entry name" value="D_ala_D_ala"/>
</dbReference>
<dbReference type="InterPro" id="IPR011095">
    <property type="entry name" value="Dala_Dala_lig_C"/>
</dbReference>
<dbReference type="InterPro" id="IPR016185">
    <property type="entry name" value="PreATP-grasp_dom_sf"/>
</dbReference>
<dbReference type="GO" id="GO:0016874">
    <property type="term" value="F:ligase activity"/>
    <property type="evidence" value="ECO:0007669"/>
    <property type="project" value="UniProtKB-KW"/>
</dbReference>
<evidence type="ECO:0000256" key="5">
    <source>
        <dbReference type="ARBA" id="ARBA00022723"/>
    </source>
</evidence>
<evidence type="ECO:0000256" key="14">
    <source>
        <dbReference type="PROSITE-ProRule" id="PRU00409"/>
    </source>
</evidence>
<comment type="similarity">
    <text evidence="3 13">Belongs to the D-alanine--D-alanine ligase family.</text>
</comment>
<dbReference type="PANTHER" id="PTHR23132">
    <property type="entry name" value="D-ALANINE--D-ALANINE LIGASE"/>
    <property type="match status" value="1"/>
</dbReference>
<comment type="cofactor">
    <cofactor evidence="2">
        <name>Mg(2+)</name>
        <dbReference type="ChEBI" id="CHEBI:18420"/>
    </cofactor>
</comment>
<comment type="cofactor">
    <cofactor evidence="1">
        <name>Mn(2+)</name>
        <dbReference type="ChEBI" id="CHEBI:29035"/>
    </cofactor>
</comment>
<evidence type="ECO:0000256" key="6">
    <source>
        <dbReference type="ARBA" id="ARBA00022741"/>
    </source>
</evidence>
<protein>
    <recommendedName>
        <fullName evidence="13">D-alanine--D-alanine ligase</fullName>
        <ecNumber evidence="13">6.3.2.4</ecNumber>
    </recommendedName>
    <alternativeName>
        <fullName evidence="13">D-Ala-D-Ala ligase</fullName>
    </alternativeName>
    <alternativeName>
        <fullName evidence="13">D-alanylalanine synthetase</fullName>
    </alternativeName>
</protein>
<dbReference type="EMBL" id="BSRI01000001">
    <property type="protein sequence ID" value="GLV53952.1"/>
    <property type="molecule type" value="Genomic_DNA"/>
</dbReference>
<dbReference type="SUPFAM" id="SSF56059">
    <property type="entry name" value="Glutathione synthetase ATP-binding domain-like"/>
    <property type="match status" value="1"/>
</dbReference>
<dbReference type="PIRSF" id="PIRSF039102">
    <property type="entry name" value="Ddl/VanB"/>
    <property type="match status" value="1"/>
</dbReference>
<organism evidence="16 17">
    <name type="scientific">Dictyobacter halimunensis</name>
    <dbReference type="NCBI Taxonomy" id="3026934"/>
    <lineage>
        <taxon>Bacteria</taxon>
        <taxon>Bacillati</taxon>
        <taxon>Chloroflexota</taxon>
        <taxon>Ktedonobacteria</taxon>
        <taxon>Ktedonobacterales</taxon>
        <taxon>Dictyobacteraceae</taxon>
        <taxon>Dictyobacter</taxon>
    </lineage>
</organism>
<dbReference type="Proteomes" id="UP001344906">
    <property type="component" value="Unassembled WGS sequence"/>
</dbReference>
<keyword evidence="11" id="KW-0464">Manganese</keyword>
<evidence type="ECO:0000256" key="2">
    <source>
        <dbReference type="ARBA" id="ARBA00001946"/>
    </source>
</evidence>
<keyword evidence="8" id="KW-0460">Magnesium</keyword>
<dbReference type="NCBIfam" id="NF002528">
    <property type="entry name" value="PRK01966.1-4"/>
    <property type="match status" value="1"/>
</dbReference>
<evidence type="ECO:0000256" key="11">
    <source>
        <dbReference type="ARBA" id="ARBA00023211"/>
    </source>
</evidence>
<dbReference type="Gene3D" id="3.40.50.20">
    <property type="match status" value="1"/>
</dbReference>
<dbReference type="InterPro" id="IPR011761">
    <property type="entry name" value="ATP-grasp"/>
</dbReference>
<accession>A0ABQ6FII8</accession>